<feature type="transmembrane region" description="Helical" evidence="1">
    <location>
        <begin position="249"/>
        <end position="266"/>
    </location>
</feature>
<keyword evidence="1" id="KW-0812">Transmembrane</keyword>
<dbReference type="GO" id="GO:0016747">
    <property type="term" value="F:acyltransferase activity, transferring groups other than amino-acyl groups"/>
    <property type="evidence" value="ECO:0007669"/>
    <property type="project" value="InterPro"/>
</dbReference>
<dbReference type="PANTHER" id="PTHR23028">
    <property type="entry name" value="ACETYLTRANSFERASE"/>
    <property type="match status" value="1"/>
</dbReference>
<feature type="transmembrane region" description="Helical" evidence="1">
    <location>
        <begin position="12"/>
        <end position="29"/>
    </location>
</feature>
<evidence type="ECO:0000259" key="2">
    <source>
        <dbReference type="Pfam" id="PF01757"/>
    </source>
</evidence>
<sequence>MIENSNKIYFPNLNGIRFIAAFLVIIHHLEQFKKILGFKNHWENPTVQQIGPLGVVLFFVLSGFLITYLLLVEEKLTKTISIKSFYMRRILRIWPLYYLIILLSFFVLPKISFFNLGEWSGMIFNDLPFKLLFFIMFLPNIALIIFPPIPYASQSWSVGVEEQFYLIWPILIKNVKNKKRLLISIIVGYLIIKIFVFNLLENYVFWNDSLEKTKEIFNSFSIDCMAIGGLFAIFLFEKNKILELLFSKYFQIATFLILAVFILKGIEVPFVNFEFYAVLFGIIIINLAANENTIVNLENKVFHYLGKISYGIYMFHPIAIMLTLKILYNYNISNIFIQMFVAVATTIIISSISYTYFESYFIKKKNIFTKIISGDEAK</sequence>
<keyword evidence="3" id="KW-0012">Acyltransferase</keyword>
<dbReference type="STRING" id="402734.SAMN05660918_0876"/>
<dbReference type="InterPro" id="IPR050879">
    <property type="entry name" value="Acyltransferase_3"/>
</dbReference>
<dbReference type="AlphaFoldDB" id="A0A1H6R5Q8"/>
<dbReference type="PANTHER" id="PTHR23028:SF53">
    <property type="entry name" value="ACYL_TRANSF_3 DOMAIN-CONTAINING PROTEIN"/>
    <property type="match status" value="1"/>
</dbReference>
<keyword evidence="4" id="KW-1185">Reference proteome</keyword>
<proteinExistence type="predicted"/>
<dbReference type="GO" id="GO:0016787">
    <property type="term" value="F:hydrolase activity"/>
    <property type="evidence" value="ECO:0007669"/>
    <property type="project" value="UniProtKB-KW"/>
</dbReference>
<feature type="transmembrane region" description="Helical" evidence="1">
    <location>
        <begin position="49"/>
        <end position="72"/>
    </location>
</feature>
<feature type="domain" description="Acyltransferase 3" evidence="2">
    <location>
        <begin position="12"/>
        <end position="351"/>
    </location>
</feature>
<name>A0A1H6R5Q8_9FLAO</name>
<dbReference type="GO" id="GO:0016020">
    <property type="term" value="C:membrane"/>
    <property type="evidence" value="ECO:0007669"/>
    <property type="project" value="TreeGrafter"/>
</dbReference>
<feature type="transmembrane region" description="Helical" evidence="1">
    <location>
        <begin position="220"/>
        <end position="237"/>
    </location>
</feature>
<evidence type="ECO:0000313" key="3">
    <source>
        <dbReference type="EMBL" id="SEI48554.1"/>
    </source>
</evidence>
<gene>
    <name evidence="3" type="ORF">SAMN05660918_0876</name>
</gene>
<feature type="transmembrane region" description="Helical" evidence="1">
    <location>
        <begin position="181"/>
        <end position="200"/>
    </location>
</feature>
<accession>A0A1H6R5Q8</accession>
<dbReference type="EMBL" id="FNYA01000001">
    <property type="protein sequence ID" value="SEI48554.1"/>
    <property type="molecule type" value="Genomic_DNA"/>
</dbReference>
<dbReference type="Proteomes" id="UP000199702">
    <property type="component" value="Unassembled WGS sequence"/>
</dbReference>
<keyword evidence="3" id="KW-0808">Transferase</keyword>
<organism evidence="3 4">
    <name type="scientific">Flavobacterium terrigena</name>
    <dbReference type="NCBI Taxonomy" id="402734"/>
    <lineage>
        <taxon>Bacteria</taxon>
        <taxon>Pseudomonadati</taxon>
        <taxon>Bacteroidota</taxon>
        <taxon>Flavobacteriia</taxon>
        <taxon>Flavobacteriales</taxon>
        <taxon>Flavobacteriaceae</taxon>
        <taxon>Flavobacterium</taxon>
    </lineage>
</organism>
<dbReference type="RefSeq" id="WP_091308546.1">
    <property type="nucleotide sequence ID" value="NZ_CBCSJU010000001.1"/>
</dbReference>
<feature type="transmembrane region" description="Helical" evidence="1">
    <location>
        <begin position="336"/>
        <end position="357"/>
    </location>
</feature>
<keyword evidence="3" id="KW-0378">Hydrolase</keyword>
<keyword evidence="1" id="KW-1133">Transmembrane helix</keyword>
<feature type="transmembrane region" description="Helical" evidence="1">
    <location>
        <begin position="131"/>
        <end position="149"/>
    </location>
</feature>
<keyword evidence="1" id="KW-0472">Membrane</keyword>
<protein>
    <submittedName>
        <fullName evidence="3">Peptidoglycan/LPS O-acetylase OafA/YrhL, contains acyltransferase and SGNH-hydrolase domains</fullName>
    </submittedName>
</protein>
<reference evidence="4" key="1">
    <citation type="submission" date="2016-10" db="EMBL/GenBank/DDBJ databases">
        <authorList>
            <person name="Varghese N."/>
            <person name="Submissions S."/>
        </authorList>
    </citation>
    <scope>NUCLEOTIDE SEQUENCE [LARGE SCALE GENOMIC DNA]</scope>
    <source>
        <strain evidence="4">DSM 17934</strain>
    </source>
</reference>
<evidence type="ECO:0000256" key="1">
    <source>
        <dbReference type="SAM" id="Phobius"/>
    </source>
</evidence>
<dbReference type="GO" id="GO:0000271">
    <property type="term" value="P:polysaccharide biosynthetic process"/>
    <property type="evidence" value="ECO:0007669"/>
    <property type="project" value="TreeGrafter"/>
</dbReference>
<dbReference type="OrthoDB" id="290051at2"/>
<evidence type="ECO:0000313" key="4">
    <source>
        <dbReference type="Proteomes" id="UP000199702"/>
    </source>
</evidence>
<dbReference type="InterPro" id="IPR002656">
    <property type="entry name" value="Acyl_transf_3_dom"/>
</dbReference>
<feature type="transmembrane region" description="Helical" evidence="1">
    <location>
        <begin position="93"/>
        <end position="111"/>
    </location>
</feature>
<dbReference type="Pfam" id="PF01757">
    <property type="entry name" value="Acyl_transf_3"/>
    <property type="match status" value="1"/>
</dbReference>
<feature type="transmembrane region" description="Helical" evidence="1">
    <location>
        <begin position="272"/>
        <end position="289"/>
    </location>
</feature>